<dbReference type="GO" id="GO:0004519">
    <property type="term" value="F:endonuclease activity"/>
    <property type="evidence" value="ECO:0007669"/>
    <property type="project" value="UniProtKB-KW"/>
</dbReference>
<evidence type="ECO:0000259" key="2">
    <source>
        <dbReference type="Pfam" id="PF13392"/>
    </source>
</evidence>
<organism evidence="3 4">
    <name type="scientific">Lactococcus phage AM6</name>
    <dbReference type="NCBI Taxonomy" id="1965474"/>
    <lineage>
        <taxon>Viruses</taxon>
        <taxon>Duplodnaviria</taxon>
        <taxon>Heunggongvirae</taxon>
        <taxon>Uroviricota</taxon>
        <taxon>Caudoviricetes</taxon>
        <taxon>Teubervirus</taxon>
        <taxon>Teubervirus AM6</taxon>
    </lineage>
</organism>
<evidence type="ECO:0000313" key="3">
    <source>
        <dbReference type="EMBL" id="ARM65953.1"/>
    </source>
</evidence>
<dbReference type="Gene3D" id="1.10.10.10">
    <property type="entry name" value="Winged helix-like DNA-binding domain superfamily/Winged helix DNA-binding domain"/>
    <property type="match status" value="1"/>
</dbReference>
<gene>
    <name evidence="3" type="ORF">AM6_006</name>
</gene>
<dbReference type="SUPFAM" id="SSF54060">
    <property type="entry name" value="His-Me finger endonucleases"/>
    <property type="match status" value="1"/>
</dbReference>
<dbReference type="InterPro" id="IPR010902">
    <property type="entry name" value="NUMOD4"/>
</dbReference>
<protein>
    <submittedName>
        <fullName evidence="3">HNH endonuclease</fullName>
    </submittedName>
</protein>
<feature type="domain" description="HNH nuclease" evidence="2">
    <location>
        <begin position="53"/>
        <end position="96"/>
    </location>
</feature>
<keyword evidence="4" id="KW-1185">Reference proteome</keyword>
<dbReference type="Pfam" id="PF13392">
    <property type="entry name" value="HNH_3"/>
    <property type="match status" value="1"/>
</dbReference>
<evidence type="ECO:0000313" key="4">
    <source>
        <dbReference type="Proteomes" id="UP000223464"/>
    </source>
</evidence>
<dbReference type="InterPro" id="IPR003615">
    <property type="entry name" value="HNH_nuc"/>
</dbReference>
<dbReference type="Pfam" id="PF07463">
    <property type="entry name" value="NUMOD4"/>
    <property type="match status" value="1"/>
</dbReference>
<dbReference type="EMBL" id="KY554766">
    <property type="protein sequence ID" value="ARM65953.1"/>
    <property type="molecule type" value="Genomic_DNA"/>
</dbReference>
<evidence type="ECO:0000259" key="1">
    <source>
        <dbReference type="Pfam" id="PF07463"/>
    </source>
</evidence>
<name>A0A1W6JIB4_9CAUD</name>
<reference evidence="3 4" key="1">
    <citation type="journal article" date="2017" name="Viruses">
        <title>Phage Biodiversity in Artisanal Cheese Wheys Reflects the Complexity of the Fermentation Process.</title>
        <authorList>
            <person name="Mahony J."/>
            <person name="Moscarelli A."/>
            <person name="Kelleher P."/>
            <person name="Lugli G.A."/>
            <person name="Ventura M."/>
            <person name="Settanni L."/>
            <person name="van Sinderen D."/>
        </authorList>
    </citation>
    <scope>NUCLEOTIDE SEQUENCE [LARGE SCALE GENOMIC DNA]</scope>
</reference>
<keyword evidence="3" id="KW-0378">Hydrolase</keyword>
<dbReference type="Proteomes" id="UP000223464">
    <property type="component" value="Segment"/>
</dbReference>
<sequence length="167" mass="19707">MRKILARNPNYEVDSDGNIYSITRNQKLNPKINHDGYLRIQLWNGGYNEYVSLHVLIAETFIPKPISDERLVVDHIDFDKANNHVSNLQWITQRDNIQRYWDSPYRREMLHTNCKPIVCRSIDGTIIEYPSIIEAHRQGKGTRASISRWLGGNKLNQKGELWYWKQL</sequence>
<dbReference type="InterPro" id="IPR044925">
    <property type="entry name" value="His-Me_finger_sf"/>
</dbReference>
<dbReference type="InterPro" id="IPR036388">
    <property type="entry name" value="WH-like_DNA-bd_sf"/>
</dbReference>
<feature type="domain" description="NUMOD4" evidence="1">
    <location>
        <begin position="10"/>
        <end position="43"/>
    </location>
</feature>
<keyword evidence="3" id="KW-0540">Nuclease</keyword>
<dbReference type="Gene3D" id="3.90.75.20">
    <property type="match status" value="1"/>
</dbReference>
<dbReference type="GO" id="GO:0016788">
    <property type="term" value="F:hydrolase activity, acting on ester bonds"/>
    <property type="evidence" value="ECO:0007669"/>
    <property type="project" value="InterPro"/>
</dbReference>
<keyword evidence="3" id="KW-0255">Endonuclease</keyword>
<proteinExistence type="predicted"/>
<accession>A0A1W6JIB4</accession>